<evidence type="ECO:0000313" key="1">
    <source>
        <dbReference type="EMBL" id="RIA78775.1"/>
    </source>
</evidence>
<keyword evidence="2" id="KW-1185">Reference proteome</keyword>
<dbReference type="OrthoDB" id="2417322at2759"/>
<protein>
    <submittedName>
        <fullName evidence="1">Uncharacterized protein</fullName>
    </submittedName>
</protein>
<sequence length="164" mass="19269">MEKLKDIFSQRCCFLKCHLKKEYEGHLVVTDHGDLKNNLNSSYHEEIQEYQDRILYYLAYQTRKTYLNAQFNAALLDLNKDGGILVALHTVLLYTKPKYSVEINIQAIDHWSTDAHQDTWFSASSLHSVMENLDVKPKWISIISDNGPHYHNSELMIIMSKWYE</sequence>
<dbReference type="EMBL" id="QKYT01002102">
    <property type="protein sequence ID" value="RIA78775.1"/>
    <property type="molecule type" value="Genomic_DNA"/>
</dbReference>
<dbReference type="Proteomes" id="UP000265703">
    <property type="component" value="Unassembled WGS sequence"/>
</dbReference>
<dbReference type="AlphaFoldDB" id="A0A397S336"/>
<name>A0A397S336_9GLOM</name>
<gene>
    <name evidence="1" type="ORF">C1645_842361</name>
</gene>
<evidence type="ECO:0000313" key="2">
    <source>
        <dbReference type="Proteomes" id="UP000265703"/>
    </source>
</evidence>
<dbReference type="STRING" id="658196.A0A397S336"/>
<accession>A0A397S336</accession>
<reference evidence="1 2" key="1">
    <citation type="submission" date="2018-06" db="EMBL/GenBank/DDBJ databases">
        <title>Comparative genomics reveals the genomic features of Rhizophagus irregularis, R. cerebriforme, R. diaphanum and Gigaspora rosea, and their symbiotic lifestyle signature.</title>
        <authorList>
            <person name="Morin E."/>
            <person name="San Clemente H."/>
            <person name="Chen E.C.H."/>
            <person name="De La Providencia I."/>
            <person name="Hainaut M."/>
            <person name="Kuo A."/>
            <person name="Kohler A."/>
            <person name="Murat C."/>
            <person name="Tang N."/>
            <person name="Roy S."/>
            <person name="Loubradou J."/>
            <person name="Henrissat B."/>
            <person name="Grigoriev I.V."/>
            <person name="Corradi N."/>
            <person name="Roux C."/>
            <person name="Martin F.M."/>
        </authorList>
    </citation>
    <scope>NUCLEOTIDE SEQUENCE [LARGE SCALE GENOMIC DNA]</scope>
    <source>
        <strain evidence="1 2">DAOM 227022</strain>
    </source>
</reference>
<organism evidence="1 2">
    <name type="scientific">Glomus cerebriforme</name>
    <dbReference type="NCBI Taxonomy" id="658196"/>
    <lineage>
        <taxon>Eukaryota</taxon>
        <taxon>Fungi</taxon>
        <taxon>Fungi incertae sedis</taxon>
        <taxon>Mucoromycota</taxon>
        <taxon>Glomeromycotina</taxon>
        <taxon>Glomeromycetes</taxon>
        <taxon>Glomerales</taxon>
        <taxon>Glomeraceae</taxon>
        <taxon>Glomus</taxon>
    </lineage>
</organism>
<proteinExistence type="predicted"/>
<comment type="caution">
    <text evidence="1">The sequence shown here is derived from an EMBL/GenBank/DDBJ whole genome shotgun (WGS) entry which is preliminary data.</text>
</comment>